<proteinExistence type="predicted"/>
<feature type="compositionally biased region" description="Basic and acidic residues" evidence="1">
    <location>
        <begin position="441"/>
        <end position="451"/>
    </location>
</feature>
<evidence type="ECO:0000313" key="2">
    <source>
        <dbReference type="EMBL" id="CDS02601.1"/>
    </source>
</evidence>
<dbReference type="InterPro" id="IPR029005">
    <property type="entry name" value="LIM-bd/SEUSS"/>
</dbReference>
<feature type="compositionally biased region" description="Low complexity" evidence="1">
    <location>
        <begin position="32"/>
        <end position="60"/>
    </location>
</feature>
<reference evidence="2" key="1">
    <citation type="journal article" date="2014" name="Genome Announc.">
        <title>De novo whole-genome sequence and genome annotation of Lichtheimia ramosa.</title>
        <authorList>
            <person name="Linde J."/>
            <person name="Schwartze V."/>
            <person name="Binder U."/>
            <person name="Lass-Florl C."/>
            <person name="Voigt K."/>
            <person name="Horn F."/>
        </authorList>
    </citation>
    <scope>NUCLEOTIDE SEQUENCE</scope>
    <source>
        <strain evidence="2">JMRC FSU:6197</strain>
    </source>
</reference>
<gene>
    <name evidence="2" type="ORF">LRAMOSA00006</name>
</gene>
<accession>A0A077W6E9</accession>
<organism evidence="2">
    <name type="scientific">Lichtheimia ramosa</name>
    <dbReference type="NCBI Taxonomy" id="688394"/>
    <lineage>
        <taxon>Eukaryota</taxon>
        <taxon>Fungi</taxon>
        <taxon>Fungi incertae sedis</taxon>
        <taxon>Mucoromycota</taxon>
        <taxon>Mucoromycotina</taxon>
        <taxon>Mucoromycetes</taxon>
        <taxon>Mucorales</taxon>
        <taxon>Lichtheimiaceae</taxon>
        <taxon>Lichtheimia</taxon>
    </lineage>
</organism>
<dbReference type="EMBL" id="LK023313">
    <property type="protein sequence ID" value="CDS02601.1"/>
    <property type="molecule type" value="Genomic_DNA"/>
</dbReference>
<feature type="region of interest" description="Disordered" evidence="1">
    <location>
        <begin position="137"/>
        <end position="160"/>
    </location>
</feature>
<dbReference type="Pfam" id="PF01803">
    <property type="entry name" value="LIM_bind"/>
    <property type="match status" value="1"/>
</dbReference>
<feature type="compositionally biased region" description="Low complexity" evidence="1">
    <location>
        <begin position="470"/>
        <end position="480"/>
    </location>
</feature>
<dbReference type="OrthoDB" id="774557at2759"/>
<sequence>MSTGALPTPQQQLPAQLAQHHQTPPPPPALPQTPHVQHSQPVSTQQQQQPPVPMQQQLQGHAQYQVQQFFHQRQRMMMYHQQQQAAAAAAAAARSGAAIPPQVTGVHQLQVAQQQLPPQQQLPTSGVGMAAVQQEMSPQPAALPNGQPNTKPGVLPPSSMQQQHQQQKPAFVMEPQRLQSSGQAVLRLLEFADMISPGEQATAPAFWYQFVDDFFTTPSMLKMDLWSTQKNTHETYELDRPTIARFFLQQYTCQVSSIQMTLERLNETFKTDDSVSVDCPRASLIHRYQQGDMVISTGSLNTRFRRMHNGVFKIEWMEFKCSQHEEYMERTRMAEILANTPKSNKAKAAAAKSMQLDSPVNEWGVPGKMYDWLKMAEMMCRMDEVIFHAMVTNIGPRESLNALAYEANMKNPEMTGAKSNGATTTSTTGGSVGSGGKVKVPKRESKQDRPKLTRQKSTRTKKTAAEKKAAAAANANSNEQAFATTTATKSPIVKTQHTAGGSATNTPMQSHNQLPLSYNQSLPLQQGNIPTSQQQHQQHQMMLRQQQLFHQQQQAMLQQQQQQQQQHMTSVNTSMAPQPALLQHQHQQPSAYPQVSQVHQPGT</sequence>
<evidence type="ECO:0000256" key="1">
    <source>
        <dbReference type="SAM" id="MobiDB-lite"/>
    </source>
</evidence>
<feature type="compositionally biased region" description="Low complexity" evidence="1">
    <location>
        <begin position="415"/>
        <end position="429"/>
    </location>
</feature>
<feature type="compositionally biased region" description="Polar residues" evidence="1">
    <location>
        <begin position="590"/>
        <end position="603"/>
    </location>
</feature>
<feature type="region of interest" description="Disordered" evidence="1">
    <location>
        <begin position="1"/>
        <end position="60"/>
    </location>
</feature>
<dbReference type="PANTHER" id="PTHR10378">
    <property type="entry name" value="LIM DOMAIN-BINDING PROTEIN"/>
    <property type="match status" value="1"/>
</dbReference>
<feature type="compositionally biased region" description="Basic residues" evidence="1">
    <location>
        <begin position="452"/>
        <end position="462"/>
    </location>
</feature>
<feature type="region of interest" description="Disordered" evidence="1">
    <location>
        <begin position="558"/>
        <end position="603"/>
    </location>
</feature>
<feature type="compositionally biased region" description="Low complexity" evidence="1">
    <location>
        <begin position="1"/>
        <end position="22"/>
    </location>
</feature>
<dbReference type="AlphaFoldDB" id="A0A077W6E9"/>
<feature type="compositionally biased region" description="Low complexity" evidence="1">
    <location>
        <begin position="576"/>
        <end position="589"/>
    </location>
</feature>
<evidence type="ECO:0008006" key="3">
    <source>
        <dbReference type="Google" id="ProtNLM"/>
    </source>
</evidence>
<feature type="region of interest" description="Disordered" evidence="1">
    <location>
        <begin position="414"/>
        <end position="480"/>
    </location>
</feature>
<protein>
    <recommendedName>
        <fullName evidence="3">LIM-domain binding protein-domain-containing protein</fullName>
    </recommendedName>
</protein>
<name>A0A077W6E9_9FUNG</name>
<feature type="compositionally biased region" description="Low complexity" evidence="1">
    <location>
        <begin position="558"/>
        <end position="568"/>
    </location>
</feature>